<sequence>MYNQGEYLEETINSVLNQSYPNIEYFVVDGDSKDNSISIIEKYRHRLHGAIIEKDNGQSDAINKGFKLATGELIGWINSDDILYSDCIKNIVDLYLQHPEASIIYGKKIDYINSNSKKINSKTFSIPNKAHLVHKDSSVVQPGSFYNSKYLKPNNLLNEKLHYCMDLDLWLRLLNHGPIVSHPGPLSAFRSYSTNKTATGNTKYSKERRSILYKNGATILSKPVWYSYMRDFRKSIGLNFGLKIKFRNWDPDLS</sequence>
<dbReference type="RefSeq" id="WP_014682303.1">
    <property type="nucleotide sequence ID" value="NC_017770.1"/>
</dbReference>
<dbReference type="Pfam" id="PF00535">
    <property type="entry name" value="Glycos_transf_2"/>
    <property type="match status" value="1"/>
</dbReference>
<accession>H8KN02</accession>
<dbReference type="InterPro" id="IPR029044">
    <property type="entry name" value="Nucleotide-diphossugar_trans"/>
</dbReference>
<evidence type="ECO:0000259" key="1">
    <source>
        <dbReference type="Pfam" id="PF00535"/>
    </source>
</evidence>
<dbReference type="PANTHER" id="PTHR22916:SF65">
    <property type="entry name" value="SLR1065 PROTEIN"/>
    <property type="match status" value="1"/>
</dbReference>
<dbReference type="STRING" id="929556.Solca_4091"/>
<feature type="domain" description="Glycosyltransferase 2-like" evidence="1">
    <location>
        <begin position="1"/>
        <end position="129"/>
    </location>
</feature>
<name>H8KN02_SOLCM</name>
<dbReference type="SUPFAM" id="SSF53448">
    <property type="entry name" value="Nucleotide-diphospho-sugar transferases"/>
    <property type="match status" value="1"/>
</dbReference>
<evidence type="ECO:0000313" key="3">
    <source>
        <dbReference type="Proteomes" id="UP000007590"/>
    </source>
</evidence>
<gene>
    <name evidence="2" type="ordered locus">Solca_4091</name>
</gene>
<keyword evidence="3" id="KW-1185">Reference proteome</keyword>
<dbReference type="Proteomes" id="UP000007590">
    <property type="component" value="Chromosome"/>
</dbReference>
<dbReference type="GO" id="GO:0016758">
    <property type="term" value="F:hexosyltransferase activity"/>
    <property type="evidence" value="ECO:0007669"/>
    <property type="project" value="UniProtKB-ARBA"/>
</dbReference>
<dbReference type="OrthoDB" id="9788101at2"/>
<dbReference type="eggNOG" id="COG1215">
    <property type="taxonomic scope" value="Bacteria"/>
</dbReference>
<dbReference type="PANTHER" id="PTHR22916">
    <property type="entry name" value="GLYCOSYLTRANSFERASE"/>
    <property type="match status" value="1"/>
</dbReference>
<dbReference type="EMBL" id="CP003349">
    <property type="protein sequence ID" value="AFD09081.1"/>
    <property type="molecule type" value="Genomic_DNA"/>
</dbReference>
<keyword evidence="2" id="KW-0808">Transferase</keyword>
<dbReference type="AlphaFoldDB" id="H8KN02"/>
<dbReference type="Gene3D" id="3.90.550.10">
    <property type="entry name" value="Spore Coat Polysaccharide Biosynthesis Protein SpsA, Chain A"/>
    <property type="match status" value="1"/>
</dbReference>
<dbReference type="InterPro" id="IPR001173">
    <property type="entry name" value="Glyco_trans_2-like"/>
</dbReference>
<dbReference type="CDD" id="cd06433">
    <property type="entry name" value="GT_2_WfgS_like"/>
    <property type="match status" value="1"/>
</dbReference>
<dbReference type="KEGG" id="scn:Solca_4091"/>
<proteinExistence type="predicted"/>
<reference evidence="2" key="1">
    <citation type="submission" date="2012-02" db="EMBL/GenBank/DDBJ databases">
        <title>The complete genome of Solitalea canadensis DSM 3403.</title>
        <authorList>
            <consortium name="US DOE Joint Genome Institute (JGI-PGF)"/>
            <person name="Lucas S."/>
            <person name="Copeland A."/>
            <person name="Lapidus A."/>
            <person name="Glavina del Rio T."/>
            <person name="Dalin E."/>
            <person name="Tice H."/>
            <person name="Bruce D."/>
            <person name="Goodwin L."/>
            <person name="Pitluck S."/>
            <person name="Peters L."/>
            <person name="Ovchinnikova G."/>
            <person name="Lu M."/>
            <person name="Kyrpides N."/>
            <person name="Mavromatis K."/>
            <person name="Ivanova N."/>
            <person name="Brettin T."/>
            <person name="Detter J.C."/>
            <person name="Han C."/>
            <person name="Larimer F."/>
            <person name="Land M."/>
            <person name="Hauser L."/>
            <person name="Markowitz V."/>
            <person name="Cheng J.-F."/>
            <person name="Hugenholtz P."/>
            <person name="Woyke T."/>
            <person name="Wu D."/>
            <person name="Spring S."/>
            <person name="Schroeder M."/>
            <person name="Kopitz M."/>
            <person name="Brambilla E."/>
            <person name="Klenk H.-P."/>
            <person name="Eisen J.A."/>
        </authorList>
    </citation>
    <scope>NUCLEOTIDE SEQUENCE</scope>
    <source>
        <strain evidence="2">DSM 3403</strain>
    </source>
</reference>
<dbReference type="HOGENOM" id="CLU_025996_21_0_10"/>
<evidence type="ECO:0000313" key="2">
    <source>
        <dbReference type="EMBL" id="AFD09081.1"/>
    </source>
</evidence>
<organism evidence="2 3">
    <name type="scientific">Solitalea canadensis (strain ATCC 29591 / DSM 3403 / JCM 21819 / LMG 8368 / NBRC 15130 / NCIMB 12057 / USAM 9D)</name>
    <name type="common">Flexibacter canadensis</name>
    <dbReference type="NCBI Taxonomy" id="929556"/>
    <lineage>
        <taxon>Bacteria</taxon>
        <taxon>Pseudomonadati</taxon>
        <taxon>Bacteroidota</taxon>
        <taxon>Sphingobacteriia</taxon>
        <taxon>Sphingobacteriales</taxon>
        <taxon>Sphingobacteriaceae</taxon>
        <taxon>Solitalea</taxon>
    </lineage>
</organism>
<protein>
    <submittedName>
        <fullName evidence="2">Glycosyl transferase</fullName>
    </submittedName>
</protein>